<reference evidence="2" key="1">
    <citation type="journal article" date="2019" name="Int. J. Syst. Evol. Microbiol.">
        <title>The Global Catalogue of Microorganisms (GCM) 10K type strain sequencing project: providing services to taxonomists for standard genome sequencing and annotation.</title>
        <authorList>
            <consortium name="The Broad Institute Genomics Platform"/>
            <consortium name="The Broad Institute Genome Sequencing Center for Infectious Disease"/>
            <person name="Wu L."/>
            <person name="Ma J."/>
        </authorList>
    </citation>
    <scope>NUCLEOTIDE SEQUENCE [LARGE SCALE GENOMIC DNA]</scope>
    <source>
        <strain evidence="2">JCM 17805</strain>
    </source>
</reference>
<dbReference type="Proteomes" id="UP001500604">
    <property type="component" value="Unassembled WGS sequence"/>
</dbReference>
<proteinExistence type="predicted"/>
<evidence type="ECO:0000313" key="1">
    <source>
        <dbReference type="EMBL" id="GAA4649680.1"/>
    </source>
</evidence>
<keyword evidence="2" id="KW-1185">Reference proteome</keyword>
<gene>
    <name evidence="1" type="ORF">GCM10023116_19590</name>
</gene>
<protein>
    <submittedName>
        <fullName evidence="1">Uncharacterized protein</fullName>
    </submittedName>
</protein>
<comment type="caution">
    <text evidence="1">The sequence shown here is derived from an EMBL/GenBank/DDBJ whole genome shotgun (WGS) entry which is preliminary data.</text>
</comment>
<dbReference type="RefSeq" id="WP_345195642.1">
    <property type="nucleotide sequence ID" value="NZ_BAABFL010000255.1"/>
</dbReference>
<dbReference type="EMBL" id="BAABFL010000255">
    <property type="protein sequence ID" value="GAA4649680.1"/>
    <property type="molecule type" value="Genomic_DNA"/>
</dbReference>
<evidence type="ECO:0000313" key="2">
    <source>
        <dbReference type="Proteomes" id="UP001500604"/>
    </source>
</evidence>
<name>A0ABP8V0R5_9GAMM</name>
<organism evidence="1 2">
    <name type="scientific">Kistimonas scapharcae</name>
    <dbReference type="NCBI Taxonomy" id="1036133"/>
    <lineage>
        <taxon>Bacteria</taxon>
        <taxon>Pseudomonadati</taxon>
        <taxon>Pseudomonadota</taxon>
        <taxon>Gammaproteobacteria</taxon>
        <taxon>Oceanospirillales</taxon>
        <taxon>Endozoicomonadaceae</taxon>
        <taxon>Kistimonas</taxon>
    </lineage>
</organism>
<accession>A0ABP8V0R5</accession>
<sequence>MDYLEHWEYEELACRVCGLDANETDRFLNDHASVDELLDDKLDIPFAIFLDIAKALLPFTPLVRTAVSDELFHAFIDVKDHRTIVRMPYVKHEKQAL</sequence>